<evidence type="ECO:0000256" key="1">
    <source>
        <dbReference type="ARBA" id="ARBA00001974"/>
    </source>
</evidence>
<keyword evidence="4" id="KW-0274">FAD</keyword>
<dbReference type="InterPro" id="IPR037069">
    <property type="entry name" value="AcylCoA_DH/ox_N_sf"/>
</dbReference>
<gene>
    <name evidence="7" type="ORF">ORD21_16630</name>
</gene>
<keyword evidence="3" id="KW-0285">Flavoprotein</keyword>
<dbReference type="EMBL" id="JAPMIV010000051">
    <property type="protein sequence ID" value="MDV6376222.1"/>
    <property type="molecule type" value="Genomic_DNA"/>
</dbReference>
<sequence>MPLPSVLTPPSAGPPAATLSPGFQSFYWGGFECSTQRRPSGRRIDVIDATAHDRYAAQDYARLAASGLLTARDGLRWHLIERAPGEYDFSSALAQVTAAREAGVQVVWDLLHYGFPDFVDLFAPDFPATFARYAAAAARFLREHTRGALWLCPVNEISFTAWGGGDVGYLNPFAHGRGLSLKAQLVRAAIAGMDAAREVDPDVRFLHAEPLISVHAHPERPYEAAEATRSQASQFEALDMLLGRLMPELGGAERYVDVVGLNYYPDNQWWHHPEPHLRQTVPLNHPDHRPVHTLLAEVHARYARPLVIAETGTEDENRAPWFEMIVHETHLAREAGLPVFGACLYPVVNHPGWDDDRHCHNGLWDYPSSLGDRSIHAPLADVLARAQGQEHQTQDGAAEAPVPEAAPLSAAPLSTVLTRFARAAPTIASEAANRDQDGTFPAASFSVLQEAGLLTATLPTELGGLGITGARLLALLRRVGRASLPVGRIYEGHVNALHLILNFGTAAQVERAATDARHGELFGVWNTEEAPGLRLEGPDVTGGWTLIGGKTFASGAGFVTRPLLPAELPEGGGRVLALLPHAAPPACFAPEFWQPLGMRPTVSFRADLTGLLLGADDVIGGPGDYYRQPDFGGGAVRFLAVQLGGADAVLEAARDVLRRLNRTGDDAQRLRFGAVAARLEAAWQTVLRASAHLEQVGPGDLPRVLAYVALAREVTEDACLLACEAVERAVGARGLLAPHPAERLLRDLRMYLRQPAPDAARLHLGSAVLETPELLDDAYTPWGEEGL</sequence>
<evidence type="ECO:0000256" key="3">
    <source>
        <dbReference type="ARBA" id="ARBA00022630"/>
    </source>
</evidence>
<dbReference type="Gene3D" id="1.10.540.10">
    <property type="entry name" value="Acyl-CoA dehydrogenase/oxidase, N-terminal domain"/>
    <property type="match status" value="1"/>
</dbReference>
<dbReference type="SUPFAM" id="SSF47203">
    <property type="entry name" value="Acyl-CoA dehydrogenase C-terminal domain-like"/>
    <property type="match status" value="1"/>
</dbReference>
<dbReference type="Gene3D" id="1.20.140.10">
    <property type="entry name" value="Butyryl-CoA Dehydrogenase, subunit A, domain 3"/>
    <property type="match status" value="1"/>
</dbReference>
<dbReference type="Pfam" id="PF02771">
    <property type="entry name" value="Acyl-CoA_dh_N"/>
    <property type="match status" value="1"/>
</dbReference>
<dbReference type="Pfam" id="PF00441">
    <property type="entry name" value="Acyl-CoA_dh_1"/>
    <property type="match status" value="1"/>
</dbReference>
<dbReference type="InterPro" id="IPR009075">
    <property type="entry name" value="AcylCo_DH/oxidase_C"/>
</dbReference>
<protein>
    <submittedName>
        <fullName evidence="7">Acyl-CoA/acyl-ACP dehydrogenase</fullName>
    </submittedName>
</protein>
<dbReference type="PANTHER" id="PTHR43884:SF12">
    <property type="entry name" value="ISOVALERYL-COA DEHYDROGENASE, MITOCHONDRIAL-RELATED"/>
    <property type="match status" value="1"/>
</dbReference>
<feature type="domain" description="Acyl-CoA dehydrogenase/oxidase C-terminal" evidence="5">
    <location>
        <begin position="636"/>
        <end position="751"/>
    </location>
</feature>
<organism evidence="7 8">
    <name type="scientific">Deinococcus arenicola</name>
    <dbReference type="NCBI Taxonomy" id="2994950"/>
    <lineage>
        <taxon>Bacteria</taxon>
        <taxon>Thermotogati</taxon>
        <taxon>Deinococcota</taxon>
        <taxon>Deinococci</taxon>
        <taxon>Deinococcales</taxon>
        <taxon>Deinococcaceae</taxon>
        <taxon>Deinococcus</taxon>
    </lineage>
</organism>
<evidence type="ECO:0000313" key="7">
    <source>
        <dbReference type="EMBL" id="MDV6376222.1"/>
    </source>
</evidence>
<dbReference type="InterPro" id="IPR009100">
    <property type="entry name" value="AcylCoA_DH/oxidase_NM_dom_sf"/>
</dbReference>
<dbReference type="SUPFAM" id="SSF56645">
    <property type="entry name" value="Acyl-CoA dehydrogenase NM domain-like"/>
    <property type="match status" value="1"/>
</dbReference>
<dbReference type="InterPro" id="IPR046373">
    <property type="entry name" value="Acyl-CoA_Oxase/DH_mid-dom_sf"/>
</dbReference>
<dbReference type="PANTHER" id="PTHR43884">
    <property type="entry name" value="ACYL-COA DEHYDROGENASE"/>
    <property type="match status" value="1"/>
</dbReference>
<dbReference type="InterPro" id="IPR013786">
    <property type="entry name" value="AcylCoA_DH/ox_N"/>
</dbReference>
<dbReference type="InterPro" id="IPR036250">
    <property type="entry name" value="AcylCo_DH-like_C"/>
</dbReference>
<dbReference type="InterPro" id="IPR017853">
    <property type="entry name" value="GH"/>
</dbReference>
<evidence type="ECO:0000259" key="6">
    <source>
        <dbReference type="Pfam" id="PF02771"/>
    </source>
</evidence>
<evidence type="ECO:0000259" key="5">
    <source>
        <dbReference type="Pfam" id="PF00441"/>
    </source>
</evidence>
<comment type="caution">
    <text evidence="7">The sequence shown here is derived from an EMBL/GenBank/DDBJ whole genome shotgun (WGS) entry which is preliminary data.</text>
</comment>
<accession>A0ABU4DWB4</accession>
<dbReference type="RefSeq" id="WP_317641574.1">
    <property type="nucleotide sequence ID" value="NZ_JAPMIV010000051.1"/>
</dbReference>
<evidence type="ECO:0000313" key="8">
    <source>
        <dbReference type="Proteomes" id="UP001276150"/>
    </source>
</evidence>
<dbReference type="Proteomes" id="UP001276150">
    <property type="component" value="Unassembled WGS sequence"/>
</dbReference>
<proteinExistence type="inferred from homology"/>
<dbReference type="SUPFAM" id="SSF51445">
    <property type="entry name" value="(Trans)glycosidases"/>
    <property type="match status" value="1"/>
</dbReference>
<evidence type="ECO:0000256" key="4">
    <source>
        <dbReference type="ARBA" id="ARBA00022827"/>
    </source>
</evidence>
<dbReference type="Gene3D" id="3.20.20.80">
    <property type="entry name" value="Glycosidases"/>
    <property type="match status" value="1"/>
</dbReference>
<reference evidence="7 8" key="1">
    <citation type="submission" date="2022-11" db="EMBL/GenBank/DDBJ databases">
        <title>Deinococcus ZS9-10, Low Temperature and Draught-tolerating, UV-resistant Bacteria from Continental Antarctica.</title>
        <authorList>
            <person name="Cheng L."/>
        </authorList>
    </citation>
    <scope>NUCLEOTIDE SEQUENCE [LARGE SCALE GENOMIC DNA]</scope>
    <source>
        <strain evidence="7 8">ZS9-10</strain>
    </source>
</reference>
<feature type="domain" description="Acyl-CoA dehydrogenase/oxidase N-terminal" evidence="6">
    <location>
        <begin position="426"/>
        <end position="512"/>
    </location>
</feature>
<evidence type="ECO:0000256" key="2">
    <source>
        <dbReference type="ARBA" id="ARBA00009347"/>
    </source>
</evidence>
<keyword evidence="8" id="KW-1185">Reference proteome</keyword>
<name>A0ABU4DWB4_9DEIO</name>
<comment type="cofactor">
    <cofactor evidence="1">
        <name>FAD</name>
        <dbReference type="ChEBI" id="CHEBI:57692"/>
    </cofactor>
</comment>
<dbReference type="Gene3D" id="2.40.110.10">
    <property type="entry name" value="Butyryl-CoA Dehydrogenase, subunit A, domain 2"/>
    <property type="match status" value="1"/>
</dbReference>
<comment type="similarity">
    <text evidence="2">Belongs to the acyl-CoA dehydrogenase family.</text>
</comment>